<proteinExistence type="predicted"/>
<dbReference type="STRING" id="155417.A0A4Q4SZ79"/>
<evidence type="ECO:0008006" key="4">
    <source>
        <dbReference type="Google" id="ProtNLM"/>
    </source>
</evidence>
<dbReference type="PANTHER" id="PTHR15955:SF8">
    <property type="entry name" value="RWD DOMAIN-CONTAINING PROTEIN 2B-RELATED"/>
    <property type="match status" value="1"/>
</dbReference>
<gene>
    <name evidence="2" type="ORF">DL764_007762</name>
</gene>
<evidence type="ECO:0000256" key="1">
    <source>
        <dbReference type="SAM" id="MobiDB-lite"/>
    </source>
</evidence>
<keyword evidence="3" id="KW-1185">Reference proteome</keyword>
<dbReference type="EMBL" id="QJNU01000559">
    <property type="protein sequence ID" value="RYO94937.1"/>
    <property type="molecule type" value="Genomic_DNA"/>
</dbReference>
<protein>
    <recommendedName>
        <fullName evidence="4">RWD domain-containing protein</fullName>
    </recommendedName>
</protein>
<reference evidence="2 3" key="1">
    <citation type="submission" date="2018-06" db="EMBL/GenBank/DDBJ databases">
        <title>Complete Genomes of Monosporascus.</title>
        <authorList>
            <person name="Robinson A.J."/>
            <person name="Natvig D.O."/>
        </authorList>
    </citation>
    <scope>NUCLEOTIDE SEQUENCE [LARGE SCALE GENOMIC DNA]</scope>
    <source>
        <strain evidence="2 3">CBS 110550</strain>
    </source>
</reference>
<evidence type="ECO:0000313" key="3">
    <source>
        <dbReference type="Proteomes" id="UP000293360"/>
    </source>
</evidence>
<organism evidence="2 3">
    <name type="scientific">Monosporascus ibericus</name>
    <dbReference type="NCBI Taxonomy" id="155417"/>
    <lineage>
        <taxon>Eukaryota</taxon>
        <taxon>Fungi</taxon>
        <taxon>Dikarya</taxon>
        <taxon>Ascomycota</taxon>
        <taxon>Pezizomycotina</taxon>
        <taxon>Sordariomycetes</taxon>
        <taxon>Xylariomycetidae</taxon>
        <taxon>Xylariales</taxon>
        <taxon>Xylariales incertae sedis</taxon>
        <taxon>Monosporascus</taxon>
    </lineage>
</organism>
<name>A0A4Q4SZ79_9PEZI</name>
<dbReference type="InterPro" id="IPR017359">
    <property type="entry name" value="Phi-like"/>
</dbReference>
<dbReference type="AlphaFoldDB" id="A0A4Q4SZ79"/>
<dbReference type="Proteomes" id="UP000293360">
    <property type="component" value="Unassembled WGS sequence"/>
</dbReference>
<evidence type="ECO:0000313" key="2">
    <source>
        <dbReference type="EMBL" id="RYO94937.1"/>
    </source>
</evidence>
<dbReference type="OrthoDB" id="432412at2759"/>
<feature type="region of interest" description="Disordered" evidence="1">
    <location>
        <begin position="120"/>
        <end position="141"/>
    </location>
</feature>
<comment type="caution">
    <text evidence="2">The sequence shown here is derived from an EMBL/GenBank/DDBJ whole genome shotgun (WGS) entry which is preliminary data.</text>
</comment>
<accession>A0A4Q4SZ79</accession>
<sequence>MVEEGEASAADARLTAELDLLSAMYPSAISFSPRGREVKYVLRGGPATLGTGTLLLRLPDRYPEAGCLPDVLQANGGPPHGEEDLRSSTREAIAELNLAPGEEALDAIILAFRELLGSRSGSRVGSSKVEHSELAAAKRRRDEEGRRCKTVVVWLHHLLNTNKRKLALNPSSSSSASSAVSGLAKPGYPGFLVFSGPAAAVDVHVSDLRAQRWQAFQVRYDSKLDDGGGSGGDGGAAWAFEHGTGIREVESMSELARGISDPRHRELFLCVIGVK</sequence>
<dbReference type="PANTHER" id="PTHR15955">
    <property type="entry name" value="RWD DOMAIN CONTAINING PROTEIN 2"/>
    <property type="match status" value="1"/>
</dbReference>